<dbReference type="KEGG" id="sphu:SPPYR_1607"/>
<sequence>MIGKVGTILAAAMFLAVNSGAAAAQDSGALTSRIELERSTTAADGQPAKKTYVAPDVVVPGDRVRVTLTFINRGAAPASGVNLVNPIPEGLAYDGTDDAAGFGVSVDAGKNFGPLADLAVPVEGSVPRPATTADVTHVRWLWPDAIASGESRSVAFFGRVR</sequence>
<dbReference type="InterPro" id="IPR047589">
    <property type="entry name" value="DUF11_rpt"/>
</dbReference>
<evidence type="ECO:0008006" key="3">
    <source>
        <dbReference type="Google" id="ProtNLM"/>
    </source>
</evidence>
<protein>
    <recommendedName>
        <fullName evidence="3">DUF11 domain-containing protein</fullName>
    </recommendedName>
</protein>
<dbReference type="EMBL" id="LT598653">
    <property type="protein sequence ID" value="SBV32727.1"/>
    <property type="molecule type" value="Genomic_DNA"/>
</dbReference>
<proteinExistence type="predicted"/>
<dbReference type="RefSeq" id="WP_295326027.1">
    <property type="nucleotide sequence ID" value="NZ_LT598653.1"/>
</dbReference>
<reference evidence="2" key="1">
    <citation type="submission" date="2016-03" db="EMBL/GenBank/DDBJ databases">
        <authorList>
            <person name="Ploux O."/>
        </authorList>
    </citation>
    <scope>NUCLEOTIDE SEQUENCE</scope>
    <source>
        <strain evidence="2">UC10</strain>
    </source>
</reference>
<accession>A0A1Y5PYZ0</accession>
<keyword evidence="1" id="KW-0732">Signal</keyword>
<dbReference type="AlphaFoldDB" id="A0A1Y5PYZ0"/>
<gene>
    <name evidence="2" type="ORF">SPPYR_1607</name>
</gene>
<feature type="chain" id="PRO_5012350860" description="DUF11 domain-containing protein" evidence="1">
    <location>
        <begin position="25"/>
        <end position="161"/>
    </location>
</feature>
<evidence type="ECO:0000256" key="1">
    <source>
        <dbReference type="SAM" id="SignalP"/>
    </source>
</evidence>
<dbReference type="NCBIfam" id="TIGR01451">
    <property type="entry name" value="B_ant_repeat"/>
    <property type="match status" value="1"/>
</dbReference>
<feature type="signal peptide" evidence="1">
    <location>
        <begin position="1"/>
        <end position="24"/>
    </location>
</feature>
<name>A0A1Y5PYZ0_9SPHN</name>
<organism evidence="2">
    <name type="scientific">uncultured Sphingopyxis sp</name>
    <dbReference type="NCBI Taxonomy" id="310581"/>
    <lineage>
        <taxon>Bacteria</taxon>
        <taxon>Pseudomonadati</taxon>
        <taxon>Pseudomonadota</taxon>
        <taxon>Alphaproteobacteria</taxon>
        <taxon>Sphingomonadales</taxon>
        <taxon>Sphingomonadaceae</taxon>
        <taxon>Sphingopyxis</taxon>
        <taxon>environmental samples</taxon>
    </lineage>
</organism>
<evidence type="ECO:0000313" key="2">
    <source>
        <dbReference type="EMBL" id="SBV32727.1"/>
    </source>
</evidence>